<reference evidence="3 4" key="1">
    <citation type="submission" date="2024-04" db="EMBL/GenBank/DDBJ databases">
        <title>Dissimilatory iodate-reducing microorganisms contribute to the enrichment of iodine in groundwater.</title>
        <authorList>
            <person name="Jiang Z."/>
        </authorList>
    </citation>
    <scope>NUCLEOTIDE SEQUENCE [LARGE SCALE GENOMIC DNA]</scope>
    <source>
        <strain evidence="3 4">NCP973</strain>
    </source>
</reference>
<sequence>MKLPAWIAALLTALLPACDMVNLPEIKPGITTQAEVRSRMGEPGFIHRNDDGTVTWEYSRQPAGVHCYMIRFDRQEIVAALDQVLTPATYARVTPGLTQDEVRRLLGQPASRQTFSNLGESVWEWRIEGDFPTEESYFSVHFDLADGTVRKAGQRIQPRP</sequence>
<feature type="chain" id="PRO_5046724590" description="Lipoprotein SmpA/OmlA domain-containing protein" evidence="2">
    <location>
        <begin position="20"/>
        <end position="160"/>
    </location>
</feature>
<organism evidence="3 4">
    <name type="scientific">Azonexus hydrophilus</name>
    <dbReference type="NCBI Taxonomy" id="418702"/>
    <lineage>
        <taxon>Bacteria</taxon>
        <taxon>Pseudomonadati</taxon>
        <taxon>Pseudomonadota</taxon>
        <taxon>Betaproteobacteria</taxon>
        <taxon>Rhodocyclales</taxon>
        <taxon>Azonexaceae</taxon>
        <taxon>Azonexus</taxon>
    </lineage>
</organism>
<accession>A0ABZ2XIQ0</accession>
<keyword evidence="4" id="KW-1185">Reference proteome</keyword>
<proteinExistence type="predicted"/>
<gene>
    <name evidence="3" type="ORF">AADV58_01255</name>
</gene>
<protein>
    <recommendedName>
        <fullName evidence="5">Lipoprotein SmpA/OmlA domain-containing protein</fullName>
    </recommendedName>
</protein>
<name>A0ABZ2XIQ0_9RHOO</name>
<dbReference type="InterPro" id="IPR037873">
    <property type="entry name" value="BamE-like"/>
</dbReference>
<evidence type="ECO:0000313" key="3">
    <source>
        <dbReference type="EMBL" id="WZJ21802.1"/>
    </source>
</evidence>
<evidence type="ECO:0000256" key="2">
    <source>
        <dbReference type="SAM" id="SignalP"/>
    </source>
</evidence>
<evidence type="ECO:0000256" key="1">
    <source>
        <dbReference type="ARBA" id="ARBA00022729"/>
    </source>
</evidence>
<dbReference type="Gene3D" id="3.30.1450.10">
    <property type="match status" value="1"/>
</dbReference>
<dbReference type="Proteomes" id="UP001479520">
    <property type="component" value="Chromosome"/>
</dbReference>
<dbReference type="EMBL" id="CP151406">
    <property type="protein sequence ID" value="WZJ21802.1"/>
    <property type="molecule type" value="Genomic_DNA"/>
</dbReference>
<keyword evidence="1 2" id="KW-0732">Signal</keyword>
<dbReference type="RefSeq" id="WP_341743853.1">
    <property type="nucleotide sequence ID" value="NZ_CP151406.1"/>
</dbReference>
<evidence type="ECO:0008006" key="5">
    <source>
        <dbReference type="Google" id="ProtNLM"/>
    </source>
</evidence>
<evidence type="ECO:0000313" key="4">
    <source>
        <dbReference type="Proteomes" id="UP001479520"/>
    </source>
</evidence>
<feature type="signal peptide" evidence="2">
    <location>
        <begin position="1"/>
        <end position="19"/>
    </location>
</feature>